<keyword evidence="6 8" id="KW-1133">Transmembrane helix</keyword>
<dbReference type="Pfam" id="PF01235">
    <property type="entry name" value="Na_Ala_symp"/>
    <property type="match status" value="1"/>
</dbReference>
<comment type="similarity">
    <text evidence="2 8">Belongs to the alanine or glycine:cation symporter (AGCS) (TC 2.A.25) family.</text>
</comment>
<evidence type="ECO:0000256" key="4">
    <source>
        <dbReference type="ARBA" id="ARBA00022475"/>
    </source>
</evidence>
<dbReference type="EMBL" id="QRPK01000002">
    <property type="protein sequence ID" value="RHM15236.1"/>
    <property type="molecule type" value="Genomic_DNA"/>
</dbReference>
<feature type="transmembrane region" description="Helical" evidence="8">
    <location>
        <begin position="412"/>
        <end position="428"/>
    </location>
</feature>
<dbReference type="Proteomes" id="UP000284868">
    <property type="component" value="Unassembled WGS sequence"/>
</dbReference>
<dbReference type="InterPro" id="IPR001463">
    <property type="entry name" value="Na/Ala_symport"/>
</dbReference>
<feature type="transmembrane region" description="Helical" evidence="8">
    <location>
        <begin position="14"/>
        <end position="33"/>
    </location>
</feature>
<dbReference type="NCBIfam" id="TIGR00835">
    <property type="entry name" value="agcS"/>
    <property type="match status" value="1"/>
</dbReference>
<dbReference type="OrthoDB" id="9804874at2"/>
<evidence type="ECO:0000313" key="9">
    <source>
        <dbReference type="EMBL" id="RHM15236.1"/>
    </source>
</evidence>
<evidence type="ECO:0000313" key="10">
    <source>
        <dbReference type="Proteomes" id="UP000284868"/>
    </source>
</evidence>
<dbReference type="PANTHER" id="PTHR30330">
    <property type="entry name" value="AGSS FAMILY TRANSPORTER, SODIUM-ALANINE"/>
    <property type="match status" value="1"/>
</dbReference>
<dbReference type="AlphaFoldDB" id="A0A415PRC1"/>
<feature type="transmembrane region" description="Helical" evidence="8">
    <location>
        <begin position="142"/>
        <end position="163"/>
    </location>
</feature>
<accession>A0A415PRC1</accession>
<sequence length="445" mass="48715">MEKWIYILERWQKILWGMPMLVLLLVSGALLMVKTRFFLFRKSDLIVRKTIGSLGAKKQQGITSFQAVTTALAGTLGVGSIVGVATAITMGGAGALFWMCVSALFGMMCKYGEVVLAMHYRHKENGVSYGGAMYVLEKGCRMPVLGVLFALFCILASFGIGNITPTNTIVESVRVYLPLPPLFITALLAVLVASLIFGKGNRIMRLNEKLIPFVSVLYIAACGYLLFLHREHLFSAVLFVLQDAFAIDALEGGIGGFVISKAIHFGVSRGVFSNEAGMGSSPLSHAGVVDANPVEQGFWGIFEVFFDTLVICLITGMMILTSDAYGLGLEGAALVIACFQEGFGVWGGILFACAIVSFALPSILGWYYYARECIHYLFTTKFMLHLYQACFLGVLVCCGSFDFVYVWYLADVLNALMAIPNLISLFLLNKDVVKLTKEYLILYGR</sequence>
<evidence type="ECO:0000256" key="6">
    <source>
        <dbReference type="ARBA" id="ARBA00022989"/>
    </source>
</evidence>
<keyword evidence="7 8" id="KW-0472">Membrane</keyword>
<evidence type="ECO:0000256" key="7">
    <source>
        <dbReference type="ARBA" id="ARBA00023136"/>
    </source>
</evidence>
<comment type="subcellular location">
    <subcellularLocation>
        <location evidence="1 8">Cell membrane</location>
        <topology evidence="1 8">Multi-pass membrane protein</topology>
    </subcellularLocation>
</comment>
<evidence type="ECO:0000256" key="8">
    <source>
        <dbReference type="RuleBase" id="RU363064"/>
    </source>
</evidence>
<feature type="transmembrane region" description="Helical" evidence="8">
    <location>
        <begin position="67"/>
        <end position="90"/>
    </location>
</feature>
<feature type="transmembrane region" description="Helical" evidence="8">
    <location>
        <begin position="349"/>
        <end position="370"/>
    </location>
</feature>
<feature type="transmembrane region" description="Helical" evidence="8">
    <location>
        <begin position="175"/>
        <end position="198"/>
    </location>
</feature>
<keyword evidence="3 8" id="KW-0813">Transport</keyword>
<feature type="transmembrane region" description="Helical" evidence="8">
    <location>
        <begin position="210"/>
        <end position="229"/>
    </location>
</feature>
<keyword evidence="4 8" id="KW-1003">Cell membrane</keyword>
<feature type="transmembrane region" description="Helical" evidence="8">
    <location>
        <begin position="298"/>
        <end position="320"/>
    </location>
</feature>
<evidence type="ECO:0000256" key="1">
    <source>
        <dbReference type="ARBA" id="ARBA00004651"/>
    </source>
</evidence>
<comment type="caution">
    <text evidence="9">The sequence shown here is derived from an EMBL/GenBank/DDBJ whole genome shotgun (WGS) entry which is preliminary data.</text>
</comment>
<gene>
    <name evidence="9" type="ORF">DWZ83_00865</name>
</gene>
<dbReference type="GO" id="GO:0005886">
    <property type="term" value="C:plasma membrane"/>
    <property type="evidence" value="ECO:0007669"/>
    <property type="project" value="UniProtKB-SubCell"/>
</dbReference>
<name>A0A415PRC1_9FIRM</name>
<dbReference type="RefSeq" id="WP_118365176.1">
    <property type="nucleotide sequence ID" value="NZ_QRPK01000002.1"/>
</dbReference>
<proteinExistence type="inferred from homology"/>
<dbReference type="PANTHER" id="PTHR30330:SF3">
    <property type="entry name" value="TRANSCRIPTIONAL REGULATOR, LRP FAMILY"/>
    <property type="match status" value="1"/>
</dbReference>
<keyword evidence="8" id="KW-0769">Symport</keyword>
<organism evidence="9 10">
    <name type="scientific">Amedibacillus dolichus</name>
    <dbReference type="NCBI Taxonomy" id="31971"/>
    <lineage>
        <taxon>Bacteria</taxon>
        <taxon>Bacillati</taxon>
        <taxon>Bacillota</taxon>
        <taxon>Erysipelotrichia</taxon>
        <taxon>Erysipelotrichales</taxon>
        <taxon>Erysipelotrichaceae</taxon>
        <taxon>Amedibacillus</taxon>
    </lineage>
</organism>
<keyword evidence="10" id="KW-1185">Reference proteome</keyword>
<feature type="transmembrane region" description="Helical" evidence="8">
    <location>
        <begin position="382"/>
        <end position="406"/>
    </location>
</feature>
<evidence type="ECO:0000256" key="3">
    <source>
        <dbReference type="ARBA" id="ARBA00022448"/>
    </source>
</evidence>
<feature type="transmembrane region" description="Helical" evidence="8">
    <location>
        <begin position="96"/>
        <end position="121"/>
    </location>
</feature>
<evidence type="ECO:0000256" key="2">
    <source>
        <dbReference type="ARBA" id="ARBA00009261"/>
    </source>
</evidence>
<reference evidence="9 10" key="1">
    <citation type="submission" date="2018-08" db="EMBL/GenBank/DDBJ databases">
        <title>A genome reference for cultivated species of the human gut microbiota.</title>
        <authorList>
            <person name="Zou Y."/>
            <person name="Xue W."/>
            <person name="Luo G."/>
        </authorList>
    </citation>
    <scope>NUCLEOTIDE SEQUENCE [LARGE SCALE GENOMIC DNA]</scope>
    <source>
        <strain evidence="9 10">AF35-6BH</strain>
    </source>
</reference>
<evidence type="ECO:0000256" key="5">
    <source>
        <dbReference type="ARBA" id="ARBA00022692"/>
    </source>
</evidence>
<dbReference type="PRINTS" id="PR00175">
    <property type="entry name" value="NAALASMPORT"/>
</dbReference>
<protein>
    <submittedName>
        <fullName evidence="9">Sodium:alanine symporter family protein</fullName>
    </submittedName>
</protein>
<keyword evidence="5 8" id="KW-0812">Transmembrane</keyword>
<dbReference type="GO" id="GO:0005283">
    <property type="term" value="F:amino acid:sodium symporter activity"/>
    <property type="evidence" value="ECO:0007669"/>
    <property type="project" value="InterPro"/>
</dbReference>